<dbReference type="Proteomes" id="UP000677875">
    <property type="component" value="Unassembled WGS sequence"/>
</dbReference>
<gene>
    <name evidence="1" type="ORF">J5Y05_14295</name>
</gene>
<dbReference type="RefSeq" id="WP_210872234.1">
    <property type="nucleotide sequence ID" value="NZ_JAGPNL010000003.1"/>
</dbReference>
<name>A0A940XFW6_9ACTN</name>
<proteinExistence type="predicted"/>
<dbReference type="EMBL" id="JAGPNL010000003">
    <property type="protein sequence ID" value="MBQ0827670.1"/>
    <property type="molecule type" value="Genomic_DNA"/>
</dbReference>
<accession>A0A940XFW6</accession>
<evidence type="ECO:0000313" key="1">
    <source>
        <dbReference type="EMBL" id="MBQ0827670.1"/>
    </source>
</evidence>
<organism evidence="1 2">
    <name type="scientific">Streptomyces tagetis</name>
    <dbReference type="NCBI Taxonomy" id="2820809"/>
    <lineage>
        <taxon>Bacteria</taxon>
        <taxon>Bacillati</taxon>
        <taxon>Actinomycetota</taxon>
        <taxon>Actinomycetes</taxon>
        <taxon>Kitasatosporales</taxon>
        <taxon>Streptomycetaceae</taxon>
        <taxon>Streptomyces</taxon>
    </lineage>
</organism>
<dbReference type="AlphaFoldDB" id="A0A940XFW6"/>
<keyword evidence="2" id="KW-1185">Reference proteome</keyword>
<comment type="caution">
    <text evidence="1">The sequence shown here is derived from an EMBL/GenBank/DDBJ whole genome shotgun (WGS) entry which is preliminary data.</text>
</comment>
<protein>
    <submittedName>
        <fullName evidence="1">Uncharacterized protein</fullName>
    </submittedName>
</protein>
<sequence length="151" mass="16348">MPTPAHDLRAAAETLRALATAASVDPDGTPTAHWHYEDRGRGRGHLYGDHLTREDDRCISWPHLLRGGSLQRPTYMHVQHAAYAAAMGPVVGLAIADWLEEAAHRYECSVQAAGDAFRDDPAGRDAFLTTGPGAPSPHALAVAQQILRARR</sequence>
<evidence type="ECO:0000313" key="2">
    <source>
        <dbReference type="Proteomes" id="UP000677875"/>
    </source>
</evidence>
<reference evidence="1" key="1">
    <citation type="submission" date="2021-04" db="EMBL/GenBank/DDBJ databases">
        <title>Genome seq and assembly of Streptomyces sp. RG38.</title>
        <authorList>
            <person name="Chhetri G."/>
        </authorList>
    </citation>
    <scope>NUCLEOTIDE SEQUENCE</scope>
    <source>
        <strain evidence="1">RG38</strain>
    </source>
</reference>